<evidence type="ECO:0000259" key="7">
    <source>
        <dbReference type="Pfam" id="PF08281"/>
    </source>
</evidence>
<reference evidence="8 9" key="1">
    <citation type="submission" date="2018-08" db="EMBL/GenBank/DDBJ databases">
        <title>A genome reference for cultivated species of the human gut microbiota.</title>
        <authorList>
            <person name="Zou Y."/>
            <person name="Xue W."/>
            <person name="Luo G."/>
        </authorList>
    </citation>
    <scope>NUCLEOTIDE SEQUENCE [LARGE SCALE GENOMIC DNA]</scope>
    <source>
        <strain evidence="8 9">AF37-2AT</strain>
    </source>
</reference>
<dbReference type="InterPro" id="IPR013249">
    <property type="entry name" value="RNA_pol_sigma70_r4_t2"/>
</dbReference>
<dbReference type="GO" id="GO:0006352">
    <property type="term" value="P:DNA-templated transcription initiation"/>
    <property type="evidence" value="ECO:0007669"/>
    <property type="project" value="InterPro"/>
</dbReference>
<dbReference type="InterPro" id="IPR013324">
    <property type="entry name" value="RNA_pol_sigma_r3/r4-like"/>
</dbReference>
<dbReference type="InterPro" id="IPR007627">
    <property type="entry name" value="RNA_pol_sigma70_r2"/>
</dbReference>
<evidence type="ECO:0000256" key="4">
    <source>
        <dbReference type="ARBA" id="ARBA00023163"/>
    </source>
</evidence>
<feature type="domain" description="RNA polymerase sigma-70 region 2" evidence="6">
    <location>
        <begin position="12"/>
        <end position="74"/>
    </location>
</feature>
<keyword evidence="3" id="KW-0731">Sigma factor</keyword>
<dbReference type="EMBL" id="QVLX01000002">
    <property type="protein sequence ID" value="RGE88955.1"/>
    <property type="molecule type" value="Genomic_DNA"/>
</dbReference>
<name>A0A3E3K4E5_9FIRM</name>
<dbReference type="AlphaFoldDB" id="A0A3E3K4E5"/>
<dbReference type="GO" id="GO:0003677">
    <property type="term" value="F:DNA binding"/>
    <property type="evidence" value="ECO:0007669"/>
    <property type="project" value="InterPro"/>
</dbReference>
<gene>
    <name evidence="8" type="ORF">DW016_05500</name>
</gene>
<comment type="caution">
    <text evidence="8">The sequence shown here is derived from an EMBL/GenBank/DDBJ whole genome shotgun (WGS) entry which is preliminary data.</text>
</comment>
<dbReference type="SUPFAM" id="SSF88946">
    <property type="entry name" value="Sigma2 domain of RNA polymerase sigma factors"/>
    <property type="match status" value="1"/>
</dbReference>
<protein>
    <submittedName>
        <fullName evidence="8">Sigma-70 family RNA polymerase sigma factor</fullName>
    </submittedName>
</protein>
<dbReference type="NCBIfam" id="TIGR02937">
    <property type="entry name" value="sigma70-ECF"/>
    <property type="match status" value="1"/>
</dbReference>
<dbReference type="InterPro" id="IPR039425">
    <property type="entry name" value="RNA_pol_sigma-70-like"/>
</dbReference>
<dbReference type="PANTHER" id="PTHR43133:SF51">
    <property type="entry name" value="RNA POLYMERASE SIGMA FACTOR"/>
    <property type="match status" value="1"/>
</dbReference>
<dbReference type="Gene3D" id="1.10.1740.10">
    <property type="match status" value="1"/>
</dbReference>
<accession>A0A3E3K4E5</accession>
<dbReference type="OrthoDB" id="9795666at2"/>
<keyword evidence="2" id="KW-0805">Transcription regulation</keyword>
<dbReference type="PANTHER" id="PTHR43133">
    <property type="entry name" value="RNA POLYMERASE ECF-TYPE SIGMA FACTO"/>
    <property type="match status" value="1"/>
</dbReference>
<feature type="compositionally biased region" description="Basic and acidic residues" evidence="5">
    <location>
        <begin position="163"/>
        <end position="173"/>
    </location>
</feature>
<keyword evidence="4" id="KW-0804">Transcription</keyword>
<evidence type="ECO:0000256" key="1">
    <source>
        <dbReference type="ARBA" id="ARBA00010641"/>
    </source>
</evidence>
<organism evidence="8 9">
    <name type="scientific">Sellimonas intestinalis</name>
    <dbReference type="NCBI Taxonomy" id="1653434"/>
    <lineage>
        <taxon>Bacteria</taxon>
        <taxon>Bacillati</taxon>
        <taxon>Bacillota</taxon>
        <taxon>Clostridia</taxon>
        <taxon>Lachnospirales</taxon>
        <taxon>Lachnospiraceae</taxon>
        <taxon>Sellimonas</taxon>
    </lineage>
</organism>
<evidence type="ECO:0000256" key="2">
    <source>
        <dbReference type="ARBA" id="ARBA00023015"/>
    </source>
</evidence>
<evidence type="ECO:0000256" key="5">
    <source>
        <dbReference type="SAM" id="MobiDB-lite"/>
    </source>
</evidence>
<dbReference type="InterPro" id="IPR014284">
    <property type="entry name" value="RNA_pol_sigma-70_dom"/>
</dbReference>
<proteinExistence type="inferred from homology"/>
<comment type="similarity">
    <text evidence="1">Belongs to the sigma-70 factor family. ECF subfamily.</text>
</comment>
<dbReference type="CDD" id="cd06171">
    <property type="entry name" value="Sigma70_r4"/>
    <property type="match status" value="1"/>
</dbReference>
<evidence type="ECO:0000256" key="3">
    <source>
        <dbReference type="ARBA" id="ARBA00023082"/>
    </source>
</evidence>
<dbReference type="Pfam" id="PF08281">
    <property type="entry name" value="Sigma70_r4_2"/>
    <property type="match status" value="1"/>
</dbReference>
<dbReference type="InterPro" id="IPR036388">
    <property type="entry name" value="WH-like_DNA-bd_sf"/>
</dbReference>
<dbReference type="InterPro" id="IPR013325">
    <property type="entry name" value="RNA_pol_sigma_r2"/>
</dbReference>
<keyword evidence="9" id="KW-1185">Reference proteome</keyword>
<dbReference type="Pfam" id="PF04542">
    <property type="entry name" value="Sigma70_r2"/>
    <property type="match status" value="1"/>
</dbReference>
<sequence>MNVEEERYIEIVTTYSPMVYRVALHDCRNHADAEDIMQNVLLRLYRFGPRFDSEEHLRRWLIQVTVRESRRLFAKPFRKREELFEEIDPNVMAAGRREETSDSGADGTILADVFCLPRKYRVVIYLYYYEEYSVREIADILGKKESTVQTELWRARQKLKQKWKGETKHETAGKKAGNKTRSDDCTV</sequence>
<evidence type="ECO:0000259" key="6">
    <source>
        <dbReference type="Pfam" id="PF04542"/>
    </source>
</evidence>
<evidence type="ECO:0000313" key="8">
    <source>
        <dbReference type="EMBL" id="RGE88955.1"/>
    </source>
</evidence>
<feature type="domain" description="RNA polymerase sigma factor 70 region 4 type 2" evidence="7">
    <location>
        <begin position="116"/>
        <end position="159"/>
    </location>
</feature>
<dbReference type="SUPFAM" id="SSF88659">
    <property type="entry name" value="Sigma3 and sigma4 domains of RNA polymerase sigma factors"/>
    <property type="match status" value="1"/>
</dbReference>
<evidence type="ECO:0000313" key="9">
    <source>
        <dbReference type="Proteomes" id="UP000261080"/>
    </source>
</evidence>
<dbReference type="Proteomes" id="UP000261080">
    <property type="component" value="Unassembled WGS sequence"/>
</dbReference>
<dbReference type="GO" id="GO:0016987">
    <property type="term" value="F:sigma factor activity"/>
    <property type="evidence" value="ECO:0007669"/>
    <property type="project" value="UniProtKB-KW"/>
</dbReference>
<dbReference type="Gene3D" id="1.10.10.10">
    <property type="entry name" value="Winged helix-like DNA-binding domain superfamily/Winged helix DNA-binding domain"/>
    <property type="match status" value="1"/>
</dbReference>
<feature type="region of interest" description="Disordered" evidence="5">
    <location>
        <begin position="161"/>
        <end position="187"/>
    </location>
</feature>